<dbReference type="PROSITE" id="PS50048">
    <property type="entry name" value="ZN2_CY6_FUNGAL_2"/>
    <property type="match status" value="1"/>
</dbReference>
<feature type="domain" description="Zn(2)-C6 fungal-type" evidence="3">
    <location>
        <begin position="52"/>
        <end position="82"/>
    </location>
</feature>
<dbReference type="Pfam" id="PF00172">
    <property type="entry name" value="Zn_clus"/>
    <property type="match status" value="1"/>
</dbReference>
<keyword evidence="5" id="KW-1185">Reference proteome</keyword>
<dbReference type="EMBL" id="JAANYQ010000009">
    <property type="protein sequence ID" value="KAF4122284.1"/>
    <property type="molecule type" value="Genomic_DNA"/>
</dbReference>
<dbReference type="PANTHER" id="PTHR47256:SF1">
    <property type="entry name" value="ZN(II)2CYS6 TRANSCRIPTION FACTOR (EUROFUNG)"/>
    <property type="match status" value="1"/>
</dbReference>
<dbReference type="AlphaFoldDB" id="A0A9P5D5A2"/>
<dbReference type="Gene3D" id="4.10.240.10">
    <property type="entry name" value="Zn(2)-C6 fungal-type DNA-binding domain"/>
    <property type="match status" value="1"/>
</dbReference>
<dbReference type="GeneID" id="55973499"/>
<dbReference type="RefSeq" id="XP_035320936.1">
    <property type="nucleotide sequence ID" value="XM_035469241.1"/>
</dbReference>
<dbReference type="PROSITE" id="PS00463">
    <property type="entry name" value="ZN2_CY6_FUNGAL_1"/>
    <property type="match status" value="1"/>
</dbReference>
<dbReference type="Proteomes" id="UP000749293">
    <property type="component" value="Unassembled WGS sequence"/>
</dbReference>
<dbReference type="CDD" id="cd12148">
    <property type="entry name" value="fungal_TF_MHR"/>
    <property type="match status" value="1"/>
</dbReference>
<dbReference type="GO" id="GO:0008270">
    <property type="term" value="F:zinc ion binding"/>
    <property type="evidence" value="ECO:0007669"/>
    <property type="project" value="InterPro"/>
</dbReference>
<protein>
    <recommendedName>
        <fullName evidence="3">Zn(2)-C6 fungal-type domain-containing protein</fullName>
    </recommendedName>
</protein>
<keyword evidence="1" id="KW-0539">Nucleus</keyword>
<evidence type="ECO:0000256" key="2">
    <source>
        <dbReference type="SAM" id="MobiDB-lite"/>
    </source>
</evidence>
<gene>
    <name evidence="4" type="ORF">GMORB2_7276</name>
</gene>
<dbReference type="SMART" id="SM00066">
    <property type="entry name" value="GAL4"/>
    <property type="match status" value="1"/>
</dbReference>
<evidence type="ECO:0000259" key="3">
    <source>
        <dbReference type="PROSITE" id="PS50048"/>
    </source>
</evidence>
<reference evidence="4" key="1">
    <citation type="submission" date="2020-03" db="EMBL/GenBank/DDBJ databases">
        <title>Site-based positive gene gene selection in Geosmithia morbida across the United States reveals a broad range of putative effectors and factors for local host and environmental adapation.</title>
        <authorList>
            <person name="Onufrak A."/>
            <person name="Murdoch R.W."/>
            <person name="Gazis R."/>
            <person name="Huff M."/>
            <person name="Staton M."/>
            <person name="Klingeman W."/>
            <person name="Hadziabdic D."/>
        </authorList>
    </citation>
    <scope>NUCLEOTIDE SEQUENCE</scope>
    <source>
        <strain evidence="4">1262</strain>
    </source>
</reference>
<name>A0A9P5D5A2_9HYPO</name>
<evidence type="ECO:0000256" key="1">
    <source>
        <dbReference type="ARBA" id="ARBA00023242"/>
    </source>
</evidence>
<dbReference type="InterPro" id="IPR053187">
    <property type="entry name" value="Notoamide_regulator"/>
</dbReference>
<dbReference type="CDD" id="cd00067">
    <property type="entry name" value="GAL4"/>
    <property type="match status" value="1"/>
</dbReference>
<dbReference type="InterPro" id="IPR001138">
    <property type="entry name" value="Zn2Cys6_DnaBD"/>
</dbReference>
<dbReference type="InterPro" id="IPR036864">
    <property type="entry name" value="Zn2-C6_fun-type_DNA-bd_sf"/>
</dbReference>
<feature type="region of interest" description="Disordered" evidence="2">
    <location>
        <begin position="1"/>
        <end position="46"/>
    </location>
</feature>
<dbReference type="PANTHER" id="PTHR47256">
    <property type="entry name" value="ZN(II)2CYS6 TRANSCRIPTION FACTOR (EUROFUNG)-RELATED"/>
    <property type="match status" value="1"/>
</dbReference>
<accession>A0A9P5D5A2</accession>
<dbReference type="OrthoDB" id="10261408at2759"/>
<proteinExistence type="predicted"/>
<comment type="caution">
    <text evidence="4">The sequence shown here is derived from an EMBL/GenBank/DDBJ whole genome shotgun (WGS) entry which is preliminary data.</text>
</comment>
<dbReference type="SUPFAM" id="SSF57701">
    <property type="entry name" value="Zn2/Cys6 DNA-binding domain"/>
    <property type="match status" value="1"/>
</dbReference>
<evidence type="ECO:0000313" key="5">
    <source>
        <dbReference type="Proteomes" id="UP000749293"/>
    </source>
</evidence>
<organism evidence="4 5">
    <name type="scientific">Geosmithia morbida</name>
    <dbReference type="NCBI Taxonomy" id="1094350"/>
    <lineage>
        <taxon>Eukaryota</taxon>
        <taxon>Fungi</taxon>
        <taxon>Dikarya</taxon>
        <taxon>Ascomycota</taxon>
        <taxon>Pezizomycotina</taxon>
        <taxon>Sordariomycetes</taxon>
        <taxon>Hypocreomycetidae</taxon>
        <taxon>Hypocreales</taxon>
        <taxon>Bionectriaceae</taxon>
        <taxon>Geosmithia</taxon>
    </lineage>
</organism>
<evidence type="ECO:0000313" key="4">
    <source>
        <dbReference type="EMBL" id="KAF4122284.1"/>
    </source>
</evidence>
<dbReference type="GO" id="GO:0000981">
    <property type="term" value="F:DNA-binding transcription factor activity, RNA polymerase II-specific"/>
    <property type="evidence" value="ECO:0007669"/>
    <property type="project" value="InterPro"/>
</dbReference>
<sequence length="692" mass="76765">MERRYKPLLPAASSSQARPGDIQRKDSTDTTSDPGRQDSPGPRRKRVQVKLACDACRAKKTACDGQRPVCAPCSRRQLPCIFSGRPSDSPDEHSQSQSEVVELLNLLRSSPGEDALKMLDDIKTSGGDFKVALAHIKEKRLLALDYQQIHSPALPDQDSIEFELMARHPILYPAEIPLDRIPNVAGKHSRAGLGQQPVTAARDVGSDLVDPRLALVDFQTWTAIPIDSSDAAMAISRYLDLDHDILGLFDPELFLQDLVWHGTEFCSPLLVNALLGWTCLDALLLTDSQEPPSSAFFAAALDQWDSQPTPDSYPTLAALQLLSLTALFAGNGRKSRQLHLDAIDMGTRMRLMVNSAGVQEPLPGLDSRAASQAAWGLFSYATIYSLHSQRDDLRALTPPSALLIPARSTEKLTPELGATATPSTRVPFPTFPYLCQLWILVREVVHLRYREESPKAPILYEESYTQGTLQRLLSLGDQLPLSLARGNKTTPSGMILHIFFHVSIIMLVRPLVRDGNMAMQAVNRASINQLRRLITTYLVEFTPNSPSCMWHIGCLYLANDALKGSEDRHMNTRLSDLRLCLSGYGDLYPRYPMILIILKGLLRIAVDKALVTTKQAIDWVSQLETRKVYLILFPTEAGTVLDLDLALDDRHRADIDYLAQEFDAMVIFDELIIDEADDGTFSDWAFVNLGGS</sequence>